<name>A0A0F9MUE4_9ZZZZ</name>
<proteinExistence type="predicted"/>
<evidence type="ECO:0000313" key="1">
    <source>
        <dbReference type="EMBL" id="KKN03027.1"/>
    </source>
</evidence>
<sequence length="74" mass="8696">MEELIPELELGPAVFTWCVDRNNRGRGCLVLSWIHESQYANLFQHRLVVFHLGPPWFRTICGIRNTDEKEEAKK</sequence>
<protein>
    <submittedName>
        <fullName evidence="1">Uncharacterized protein</fullName>
    </submittedName>
</protein>
<dbReference type="EMBL" id="LAZR01005080">
    <property type="protein sequence ID" value="KKN03027.1"/>
    <property type="molecule type" value="Genomic_DNA"/>
</dbReference>
<organism evidence="1">
    <name type="scientific">marine sediment metagenome</name>
    <dbReference type="NCBI Taxonomy" id="412755"/>
    <lineage>
        <taxon>unclassified sequences</taxon>
        <taxon>metagenomes</taxon>
        <taxon>ecological metagenomes</taxon>
    </lineage>
</organism>
<gene>
    <name evidence="1" type="ORF">LCGC14_1111780</name>
</gene>
<accession>A0A0F9MUE4</accession>
<comment type="caution">
    <text evidence="1">The sequence shown here is derived from an EMBL/GenBank/DDBJ whole genome shotgun (WGS) entry which is preliminary data.</text>
</comment>
<reference evidence="1" key="1">
    <citation type="journal article" date="2015" name="Nature">
        <title>Complex archaea that bridge the gap between prokaryotes and eukaryotes.</title>
        <authorList>
            <person name="Spang A."/>
            <person name="Saw J.H."/>
            <person name="Jorgensen S.L."/>
            <person name="Zaremba-Niedzwiedzka K."/>
            <person name="Martijn J."/>
            <person name="Lind A.E."/>
            <person name="van Eijk R."/>
            <person name="Schleper C."/>
            <person name="Guy L."/>
            <person name="Ettema T.J."/>
        </authorList>
    </citation>
    <scope>NUCLEOTIDE SEQUENCE</scope>
</reference>
<dbReference type="AlphaFoldDB" id="A0A0F9MUE4"/>